<gene>
    <name evidence="1" type="ORF">QBC36DRAFT_177947</name>
</gene>
<protein>
    <submittedName>
        <fullName evidence="1">Uncharacterized protein</fullName>
    </submittedName>
</protein>
<dbReference type="AlphaFoldDB" id="A0AAN6WEC8"/>
<dbReference type="EMBL" id="MU866100">
    <property type="protein sequence ID" value="KAK4180315.1"/>
    <property type="molecule type" value="Genomic_DNA"/>
</dbReference>
<keyword evidence="2" id="KW-1185">Reference proteome</keyword>
<comment type="caution">
    <text evidence="1">The sequence shown here is derived from an EMBL/GenBank/DDBJ whole genome shotgun (WGS) entry which is preliminary data.</text>
</comment>
<sequence length="150" mass="17882">MAIPTTQELLTSYRHLYRAALQAVQYSKPSRYVVRDQLRLAFRNPKNLSEYHPERIRRTIWFFHAASQSRGLEHKICKTLVRMHWERARQMRKSWKHLLREKEEREKASEKMKKKMAEKGGDVVREKGLRWRGYEAVVGMLNGSLGLCLK</sequence>
<evidence type="ECO:0000313" key="1">
    <source>
        <dbReference type="EMBL" id="KAK4180315.1"/>
    </source>
</evidence>
<proteinExistence type="predicted"/>
<organism evidence="1 2">
    <name type="scientific">Triangularia setosa</name>
    <dbReference type="NCBI Taxonomy" id="2587417"/>
    <lineage>
        <taxon>Eukaryota</taxon>
        <taxon>Fungi</taxon>
        <taxon>Dikarya</taxon>
        <taxon>Ascomycota</taxon>
        <taxon>Pezizomycotina</taxon>
        <taxon>Sordariomycetes</taxon>
        <taxon>Sordariomycetidae</taxon>
        <taxon>Sordariales</taxon>
        <taxon>Podosporaceae</taxon>
        <taxon>Triangularia</taxon>
    </lineage>
</organism>
<evidence type="ECO:0000313" key="2">
    <source>
        <dbReference type="Proteomes" id="UP001302321"/>
    </source>
</evidence>
<reference evidence="1" key="2">
    <citation type="submission" date="2023-05" db="EMBL/GenBank/DDBJ databases">
        <authorList>
            <consortium name="Lawrence Berkeley National Laboratory"/>
            <person name="Steindorff A."/>
            <person name="Hensen N."/>
            <person name="Bonometti L."/>
            <person name="Westerberg I."/>
            <person name="Brannstrom I.O."/>
            <person name="Guillou S."/>
            <person name="Cros-Aarteil S."/>
            <person name="Calhoun S."/>
            <person name="Haridas S."/>
            <person name="Kuo A."/>
            <person name="Mondo S."/>
            <person name="Pangilinan J."/>
            <person name="Riley R."/>
            <person name="Labutti K."/>
            <person name="Andreopoulos B."/>
            <person name="Lipzen A."/>
            <person name="Chen C."/>
            <person name="Yanf M."/>
            <person name="Daum C."/>
            <person name="Ng V."/>
            <person name="Clum A."/>
            <person name="Ohm R."/>
            <person name="Martin F."/>
            <person name="Silar P."/>
            <person name="Natvig D."/>
            <person name="Lalanne C."/>
            <person name="Gautier V."/>
            <person name="Ament-Velasquez S.L."/>
            <person name="Kruys A."/>
            <person name="Hutchinson M.I."/>
            <person name="Powell A.J."/>
            <person name="Barry K."/>
            <person name="Miller A.N."/>
            <person name="Grigoriev I.V."/>
            <person name="Debuchy R."/>
            <person name="Gladieux P."/>
            <person name="Thoren M.H."/>
            <person name="Johannesson H."/>
        </authorList>
    </citation>
    <scope>NUCLEOTIDE SEQUENCE</scope>
    <source>
        <strain evidence="1">CBS 892.96</strain>
    </source>
</reference>
<reference evidence="1" key="1">
    <citation type="journal article" date="2023" name="Mol. Phylogenet. Evol.">
        <title>Genome-scale phylogeny and comparative genomics of the fungal order Sordariales.</title>
        <authorList>
            <person name="Hensen N."/>
            <person name="Bonometti L."/>
            <person name="Westerberg I."/>
            <person name="Brannstrom I.O."/>
            <person name="Guillou S."/>
            <person name="Cros-Aarteil S."/>
            <person name="Calhoun S."/>
            <person name="Haridas S."/>
            <person name="Kuo A."/>
            <person name="Mondo S."/>
            <person name="Pangilinan J."/>
            <person name="Riley R."/>
            <person name="LaButti K."/>
            <person name="Andreopoulos B."/>
            <person name="Lipzen A."/>
            <person name="Chen C."/>
            <person name="Yan M."/>
            <person name="Daum C."/>
            <person name="Ng V."/>
            <person name="Clum A."/>
            <person name="Steindorff A."/>
            <person name="Ohm R.A."/>
            <person name="Martin F."/>
            <person name="Silar P."/>
            <person name="Natvig D.O."/>
            <person name="Lalanne C."/>
            <person name="Gautier V."/>
            <person name="Ament-Velasquez S.L."/>
            <person name="Kruys A."/>
            <person name="Hutchinson M.I."/>
            <person name="Powell A.J."/>
            <person name="Barry K."/>
            <person name="Miller A.N."/>
            <person name="Grigoriev I.V."/>
            <person name="Debuchy R."/>
            <person name="Gladieux P."/>
            <person name="Hiltunen Thoren M."/>
            <person name="Johannesson H."/>
        </authorList>
    </citation>
    <scope>NUCLEOTIDE SEQUENCE</scope>
    <source>
        <strain evidence="1">CBS 892.96</strain>
    </source>
</reference>
<name>A0AAN6WEC8_9PEZI</name>
<dbReference type="Proteomes" id="UP001302321">
    <property type="component" value="Unassembled WGS sequence"/>
</dbReference>
<accession>A0AAN6WEC8</accession>